<reference evidence="1 2" key="1">
    <citation type="submission" date="2021-06" db="EMBL/GenBank/DDBJ databases">
        <title>Caerostris extrusa draft genome.</title>
        <authorList>
            <person name="Kono N."/>
            <person name="Arakawa K."/>
        </authorList>
    </citation>
    <scope>NUCLEOTIDE SEQUENCE [LARGE SCALE GENOMIC DNA]</scope>
</reference>
<dbReference type="AlphaFoldDB" id="A0AAV4P1X0"/>
<evidence type="ECO:0000313" key="2">
    <source>
        <dbReference type="Proteomes" id="UP001054945"/>
    </source>
</evidence>
<dbReference type="EMBL" id="BPLR01004005">
    <property type="protein sequence ID" value="GIX91237.1"/>
    <property type="molecule type" value="Genomic_DNA"/>
</dbReference>
<comment type="caution">
    <text evidence="1">The sequence shown here is derived from an EMBL/GenBank/DDBJ whole genome shotgun (WGS) entry which is preliminary data.</text>
</comment>
<gene>
    <name evidence="1" type="ORF">CEXT_41411</name>
</gene>
<protein>
    <submittedName>
        <fullName evidence="1">Uncharacterized protein</fullName>
    </submittedName>
</protein>
<dbReference type="Proteomes" id="UP001054945">
    <property type="component" value="Unassembled WGS sequence"/>
</dbReference>
<evidence type="ECO:0000313" key="1">
    <source>
        <dbReference type="EMBL" id="GIX91237.1"/>
    </source>
</evidence>
<accession>A0AAV4P1X0</accession>
<name>A0AAV4P1X0_CAEEX</name>
<keyword evidence="2" id="KW-1185">Reference proteome</keyword>
<sequence length="96" mass="10933">MNLRENESSCKRTALSAAPCKIRTPTFIACLPNQRRHFFTRAGDSSTSNIQGRKPKEDCPSAKYSKTDEIWLHLSYLPALLKYSFLYFPAIKYAVA</sequence>
<organism evidence="1 2">
    <name type="scientific">Caerostris extrusa</name>
    <name type="common">Bark spider</name>
    <name type="synonym">Caerostris bankana</name>
    <dbReference type="NCBI Taxonomy" id="172846"/>
    <lineage>
        <taxon>Eukaryota</taxon>
        <taxon>Metazoa</taxon>
        <taxon>Ecdysozoa</taxon>
        <taxon>Arthropoda</taxon>
        <taxon>Chelicerata</taxon>
        <taxon>Arachnida</taxon>
        <taxon>Araneae</taxon>
        <taxon>Araneomorphae</taxon>
        <taxon>Entelegynae</taxon>
        <taxon>Araneoidea</taxon>
        <taxon>Araneidae</taxon>
        <taxon>Caerostris</taxon>
    </lineage>
</organism>
<proteinExistence type="predicted"/>